<name>A0A9P4XKH8_9HYPO</name>
<comment type="caution">
    <text evidence="3">The sequence shown here is derived from an EMBL/GenBank/DDBJ whole genome shotgun (WGS) entry which is preliminary data.</text>
</comment>
<dbReference type="Proteomes" id="UP000801864">
    <property type="component" value="Unassembled WGS sequence"/>
</dbReference>
<proteinExistence type="predicted"/>
<feature type="compositionally biased region" description="Acidic residues" evidence="2">
    <location>
        <begin position="182"/>
        <end position="203"/>
    </location>
</feature>
<feature type="region of interest" description="Disordered" evidence="2">
    <location>
        <begin position="174"/>
        <end position="217"/>
    </location>
</feature>
<accession>A0A9P4XKH8</accession>
<reference evidence="3 4" key="1">
    <citation type="submission" date="2018-06" db="EMBL/GenBank/DDBJ databases">
        <title>Genome analysis of cellulolytic fungus Trichoderma lentiforme CFAM-422.</title>
        <authorList>
            <person name="Steindorff A.S."/>
            <person name="Formighieri E.F."/>
            <person name="Midorikawa G.E.O."/>
            <person name="Tamietti M.S."/>
            <person name="Ramos E.Z."/>
            <person name="Silva A.S."/>
            <person name="Bon E.P.S."/>
            <person name="Mendes T.D."/>
            <person name="Damaso M.C.T."/>
            <person name="Favaro L.C.L."/>
        </authorList>
    </citation>
    <scope>NUCLEOTIDE SEQUENCE [LARGE SCALE GENOMIC DNA]</scope>
    <source>
        <strain evidence="3 4">CFAM-422</strain>
    </source>
</reference>
<evidence type="ECO:0000313" key="4">
    <source>
        <dbReference type="Proteomes" id="UP000801864"/>
    </source>
</evidence>
<feature type="compositionally biased region" description="Polar residues" evidence="2">
    <location>
        <begin position="1"/>
        <end position="13"/>
    </location>
</feature>
<feature type="compositionally biased region" description="Polar residues" evidence="2">
    <location>
        <begin position="22"/>
        <end position="53"/>
    </location>
</feature>
<keyword evidence="4" id="KW-1185">Reference proteome</keyword>
<evidence type="ECO:0000313" key="3">
    <source>
        <dbReference type="EMBL" id="KAF3073433.1"/>
    </source>
</evidence>
<gene>
    <name evidence="3" type="ORF">CFAM422_004322</name>
</gene>
<keyword evidence="1" id="KW-0175">Coiled coil</keyword>
<feature type="coiled-coil region" evidence="1">
    <location>
        <begin position="102"/>
        <end position="136"/>
    </location>
</feature>
<dbReference type="AlphaFoldDB" id="A0A9P4XKH8"/>
<feature type="region of interest" description="Disordered" evidence="2">
    <location>
        <begin position="1"/>
        <end position="53"/>
    </location>
</feature>
<protein>
    <submittedName>
        <fullName evidence="3">Uncharacterized protein</fullName>
    </submittedName>
</protein>
<organism evidence="3 4">
    <name type="scientific">Trichoderma lentiforme</name>
    <dbReference type="NCBI Taxonomy" id="1567552"/>
    <lineage>
        <taxon>Eukaryota</taxon>
        <taxon>Fungi</taxon>
        <taxon>Dikarya</taxon>
        <taxon>Ascomycota</taxon>
        <taxon>Pezizomycotina</taxon>
        <taxon>Sordariomycetes</taxon>
        <taxon>Hypocreomycetidae</taxon>
        <taxon>Hypocreales</taxon>
        <taxon>Hypocreaceae</taxon>
        <taxon>Trichoderma</taxon>
    </lineage>
</organism>
<dbReference type="EMBL" id="QLNT01000006">
    <property type="protein sequence ID" value="KAF3073433.1"/>
    <property type="molecule type" value="Genomic_DNA"/>
</dbReference>
<evidence type="ECO:0000256" key="2">
    <source>
        <dbReference type="SAM" id="MobiDB-lite"/>
    </source>
</evidence>
<sequence>MGSDSKAVSWQDNSYKKEQKKSSSANQQGRMTPSSPEIEQNSNESTEATDPSTVNLKANVFTKVANTFTLLFNKDASRYDRRPETPVGWTTTGELSCLRAEQDAQYELMEELELKIEDLKKEVDQQKLLIKAYETRVSQNEELLQHCMHWISMAQIFGDVPVSKERMNWKAGRDAALVGPAGEDEDDDDTGDDGGDENGEIVEDININNGRDGEDINGAKEIKDIKDAQDGKAAKDANVFKCIHALNADKGI</sequence>
<evidence type="ECO:0000256" key="1">
    <source>
        <dbReference type="SAM" id="Coils"/>
    </source>
</evidence>